<gene>
    <name evidence="9" type="ORF">BP6252_01923</name>
</gene>
<dbReference type="Gene3D" id="1.10.630.10">
    <property type="entry name" value="Cytochrome P450"/>
    <property type="match status" value="1"/>
</dbReference>
<evidence type="ECO:0000313" key="9">
    <source>
        <dbReference type="EMBL" id="RDW84333.1"/>
    </source>
</evidence>
<evidence type="ECO:0000313" key="10">
    <source>
        <dbReference type="Proteomes" id="UP000256645"/>
    </source>
</evidence>
<dbReference type="GO" id="GO:0005506">
    <property type="term" value="F:iron ion binding"/>
    <property type="evidence" value="ECO:0007669"/>
    <property type="project" value="InterPro"/>
</dbReference>
<dbReference type="PANTHER" id="PTHR24305:SF157">
    <property type="entry name" value="N-ACETYLTRYPTOPHAN 6-HYDROXYLASE IVOC-RELATED"/>
    <property type="match status" value="1"/>
</dbReference>
<evidence type="ECO:0000256" key="3">
    <source>
        <dbReference type="ARBA" id="ARBA00022723"/>
    </source>
</evidence>
<accession>A0A3D8SDE9</accession>
<keyword evidence="8" id="KW-1133">Transmembrane helix</keyword>
<dbReference type="EMBL" id="PDLM01000002">
    <property type="protein sequence ID" value="RDW84333.1"/>
    <property type="molecule type" value="Genomic_DNA"/>
</dbReference>
<keyword evidence="7" id="KW-0349">Heme</keyword>
<dbReference type="InterPro" id="IPR036396">
    <property type="entry name" value="Cyt_P450_sf"/>
</dbReference>
<dbReference type="InterPro" id="IPR001128">
    <property type="entry name" value="Cyt_P450"/>
</dbReference>
<protein>
    <submittedName>
        <fullName evidence="9">Uncharacterized protein</fullName>
    </submittedName>
</protein>
<dbReference type="PANTHER" id="PTHR24305">
    <property type="entry name" value="CYTOCHROME P450"/>
    <property type="match status" value="1"/>
</dbReference>
<name>A0A3D8SDE9_9HELO</name>
<keyword evidence="4" id="KW-0560">Oxidoreductase</keyword>
<evidence type="ECO:0000256" key="2">
    <source>
        <dbReference type="ARBA" id="ARBA00010617"/>
    </source>
</evidence>
<feature type="transmembrane region" description="Helical" evidence="8">
    <location>
        <begin position="12"/>
        <end position="32"/>
    </location>
</feature>
<keyword evidence="6" id="KW-0503">Monooxygenase</keyword>
<evidence type="ECO:0000256" key="7">
    <source>
        <dbReference type="PIRSR" id="PIRSR602401-1"/>
    </source>
</evidence>
<dbReference type="GO" id="GO:0016705">
    <property type="term" value="F:oxidoreductase activity, acting on paired donors, with incorporation or reduction of molecular oxygen"/>
    <property type="evidence" value="ECO:0007669"/>
    <property type="project" value="InterPro"/>
</dbReference>
<comment type="similarity">
    <text evidence="2">Belongs to the cytochrome P450 family.</text>
</comment>
<proteinExistence type="inferred from homology"/>
<keyword evidence="5 7" id="KW-0408">Iron</keyword>
<keyword evidence="8" id="KW-0812">Transmembrane</keyword>
<keyword evidence="8" id="KW-0472">Membrane</keyword>
<evidence type="ECO:0000256" key="8">
    <source>
        <dbReference type="SAM" id="Phobius"/>
    </source>
</evidence>
<keyword evidence="3 7" id="KW-0479">Metal-binding</keyword>
<feature type="binding site" description="axial binding residue" evidence="7">
    <location>
        <position position="456"/>
    </location>
    <ligand>
        <name>heme</name>
        <dbReference type="ChEBI" id="CHEBI:30413"/>
    </ligand>
    <ligandPart>
        <name>Fe</name>
        <dbReference type="ChEBI" id="CHEBI:18248"/>
    </ligandPart>
</feature>
<dbReference type="PRINTS" id="PR00385">
    <property type="entry name" value="P450"/>
</dbReference>
<dbReference type="GO" id="GO:0020037">
    <property type="term" value="F:heme binding"/>
    <property type="evidence" value="ECO:0007669"/>
    <property type="project" value="InterPro"/>
</dbReference>
<dbReference type="GO" id="GO:0004497">
    <property type="term" value="F:monooxygenase activity"/>
    <property type="evidence" value="ECO:0007669"/>
    <property type="project" value="UniProtKB-KW"/>
</dbReference>
<dbReference type="InterPro" id="IPR002401">
    <property type="entry name" value="Cyt_P450_E_grp-I"/>
</dbReference>
<evidence type="ECO:0000256" key="4">
    <source>
        <dbReference type="ARBA" id="ARBA00023002"/>
    </source>
</evidence>
<dbReference type="InterPro" id="IPR050121">
    <property type="entry name" value="Cytochrome_P450_monoxygenase"/>
</dbReference>
<dbReference type="SUPFAM" id="SSF48264">
    <property type="entry name" value="Cytochrome P450"/>
    <property type="match status" value="1"/>
</dbReference>
<evidence type="ECO:0000256" key="1">
    <source>
        <dbReference type="ARBA" id="ARBA00001971"/>
    </source>
</evidence>
<dbReference type="OrthoDB" id="3945418at2759"/>
<keyword evidence="10" id="KW-1185">Reference proteome</keyword>
<dbReference type="CDD" id="cd11062">
    <property type="entry name" value="CYP58-like"/>
    <property type="match status" value="1"/>
</dbReference>
<sequence>MLSLHDFPPWLSLSLGAVFVYTIALAIYRLYFHPLARFPGPKLAAATYWYDFYQDCIAGPFPGQGSYHIEKLHEVYGPIVRVNPDEIAVKDPYWYDTLYNSGRRDKWLRNHKANGSPGSLAQTAGREAHRLRKAPLLPFFSKRAVTELEPIIKQKVSMMCDGIAGFLKRGEPLIAGRAFTALTLDVITDYCFNKSWECLKDPQFSPHWKATMSGLFEPVPFMKQFPIMAQIMNLLPRSLVKALLPEMALFLGGRDAVHEQVERIVEERKKNGKEKLATSLDGPRTVFHTLLDSNLPAQEKEVDRLTDEGFVMVVAGAETTSKILSTIFYHILANPSHLERLRNELDKVMPNPEELTDWSTLEKCKFLTACVNEGMRISNAVMNRLQLMDPTETLKYKEWAIPPSTPISMSIPFILMDPTIFAEPKTFNPSRWIQNEEKKENLERFLVPFAKGSRGCLGQNLAMAELYLATAAVVRRFEFEMYDTVRERDMESVRDCFVGLPMPGSKGLQVRVVKKRE</sequence>
<evidence type="ECO:0000256" key="6">
    <source>
        <dbReference type="ARBA" id="ARBA00023033"/>
    </source>
</evidence>
<evidence type="ECO:0000256" key="5">
    <source>
        <dbReference type="ARBA" id="ARBA00023004"/>
    </source>
</evidence>
<dbReference type="Proteomes" id="UP000256645">
    <property type="component" value="Unassembled WGS sequence"/>
</dbReference>
<dbReference type="AlphaFoldDB" id="A0A3D8SDE9"/>
<comment type="caution">
    <text evidence="9">The sequence shown here is derived from an EMBL/GenBank/DDBJ whole genome shotgun (WGS) entry which is preliminary data.</text>
</comment>
<dbReference type="STRING" id="1849047.A0A3D8SDE9"/>
<comment type="cofactor">
    <cofactor evidence="1 7">
        <name>heme</name>
        <dbReference type="ChEBI" id="CHEBI:30413"/>
    </cofactor>
</comment>
<dbReference type="PRINTS" id="PR00463">
    <property type="entry name" value="EP450I"/>
</dbReference>
<dbReference type="Pfam" id="PF00067">
    <property type="entry name" value="p450"/>
    <property type="match status" value="1"/>
</dbReference>
<reference evidence="9 10" key="1">
    <citation type="journal article" date="2018" name="IMA Fungus">
        <title>IMA Genome-F 9: Draft genome sequence of Annulohypoxylon stygium, Aspergillus mulundensis, Berkeleyomyces basicola (syn. Thielaviopsis basicola), Ceratocystis smalleyi, two Cercospora beticola strains, Coleophoma cylindrospora, Fusarium fracticaudum, Phialophora cf. hyalina, and Morchella septimelata.</title>
        <authorList>
            <person name="Wingfield B.D."/>
            <person name="Bills G.F."/>
            <person name="Dong Y."/>
            <person name="Huang W."/>
            <person name="Nel W.J."/>
            <person name="Swalarsk-Parry B.S."/>
            <person name="Vaghefi N."/>
            <person name="Wilken P.M."/>
            <person name="An Z."/>
            <person name="de Beer Z.W."/>
            <person name="De Vos L."/>
            <person name="Chen L."/>
            <person name="Duong T.A."/>
            <person name="Gao Y."/>
            <person name="Hammerbacher A."/>
            <person name="Kikkert J.R."/>
            <person name="Li Y."/>
            <person name="Li H."/>
            <person name="Li K."/>
            <person name="Li Q."/>
            <person name="Liu X."/>
            <person name="Ma X."/>
            <person name="Naidoo K."/>
            <person name="Pethybridge S.J."/>
            <person name="Sun J."/>
            <person name="Steenkamp E.T."/>
            <person name="van der Nest M.A."/>
            <person name="van Wyk S."/>
            <person name="Wingfield M.J."/>
            <person name="Xiong C."/>
            <person name="Yue Q."/>
            <person name="Zhang X."/>
        </authorList>
    </citation>
    <scope>NUCLEOTIDE SEQUENCE [LARGE SCALE GENOMIC DNA]</scope>
    <source>
        <strain evidence="9 10">BP6252</strain>
    </source>
</reference>
<organism evidence="9 10">
    <name type="scientific">Coleophoma cylindrospora</name>
    <dbReference type="NCBI Taxonomy" id="1849047"/>
    <lineage>
        <taxon>Eukaryota</taxon>
        <taxon>Fungi</taxon>
        <taxon>Dikarya</taxon>
        <taxon>Ascomycota</taxon>
        <taxon>Pezizomycotina</taxon>
        <taxon>Leotiomycetes</taxon>
        <taxon>Helotiales</taxon>
        <taxon>Dermateaceae</taxon>
        <taxon>Coleophoma</taxon>
    </lineage>
</organism>